<organism evidence="2 3">
    <name type="scientific">Hymenoscyphus fraxineus</name>
    <dbReference type="NCBI Taxonomy" id="746836"/>
    <lineage>
        <taxon>Eukaryota</taxon>
        <taxon>Fungi</taxon>
        <taxon>Dikarya</taxon>
        <taxon>Ascomycota</taxon>
        <taxon>Pezizomycotina</taxon>
        <taxon>Leotiomycetes</taxon>
        <taxon>Helotiales</taxon>
        <taxon>Helotiaceae</taxon>
        <taxon>Hymenoscyphus</taxon>
    </lineage>
</organism>
<feature type="compositionally biased region" description="Low complexity" evidence="1">
    <location>
        <begin position="36"/>
        <end position="45"/>
    </location>
</feature>
<feature type="region of interest" description="Disordered" evidence="1">
    <location>
        <begin position="79"/>
        <end position="100"/>
    </location>
</feature>
<gene>
    <name evidence="2" type="ORF">HYFRA_00003340</name>
</gene>
<reference evidence="2" key="1">
    <citation type="submission" date="2021-07" db="EMBL/GenBank/DDBJ databases">
        <authorList>
            <person name="Durling M."/>
        </authorList>
    </citation>
    <scope>NUCLEOTIDE SEQUENCE</scope>
</reference>
<evidence type="ECO:0000313" key="3">
    <source>
        <dbReference type="Proteomes" id="UP000696280"/>
    </source>
</evidence>
<name>A0A9N9KT80_9HELO</name>
<proteinExistence type="predicted"/>
<evidence type="ECO:0000256" key="1">
    <source>
        <dbReference type="SAM" id="MobiDB-lite"/>
    </source>
</evidence>
<dbReference type="Proteomes" id="UP000696280">
    <property type="component" value="Unassembled WGS sequence"/>
</dbReference>
<feature type="region of interest" description="Disordered" evidence="1">
    <location>
        <begin position="28"/>
        <end position="53"/>
    </location>
</feature>
<comment type="caution">
    <text evidence="2">The sequence shown here is derived from an EMBL/GenBank/DDBJ whole genome shotgun (WGS) entry which is preliminary data.</text>
</comment>
<sequence>MHCRLANPPLGTREWIHWIHYLWQKSQKPTGRDSSKAGAAASASADSRKAPSEECTEYVMLRPSSELCWASGRTMTHTFTHDPWPDTTGNRQSFPIRRAGFGPPGLHQLNTCTIQISISLDPLTQQKVPLDLQPQS</sequence>
<dbReference type="AlphaFoldDB" id="A0A9N9KT80"/>
<protein>
    <submittedName>
        <fullName evidence="2">Uncharacterized protein</fullName>
    </submittedName>
</protein>
<evidence type="ECO:0000313" key="2">
    <source>
        <dbReference type="EMBL" id="CAG8953141.1"/>
    </source>
</evidence>
<accession>A0A9N9KT80</accession>
<keyword evidence="3" id="KW-1185">Reference proteome</keyword>
<dbReference type="EMBL" id="CAJVRL010000049">
    <property type="protein sequence ID" value="CAG8953141.1"/>
    <property type="molecule type" value="Genomic_DNA"/>
</dbReference>